<evidence type="ECO:0000256" key="1">
    <source>
        <dbReference type="SAM" id="Phobius"/>
    </source>
</evidence>
<keyword evidence="1" id="KW-0812">Transmembrane</keyword>
<dbReference type="EMBL" id="WJEC01002513">
    <property type="protein sequence ID" value="KAF7476342.1"/>
    <property type="molecule type" value="Genomic_DNA"/>
</dbReference>
<gene>
    <name evidence="2" type="ORF">GHT09_012567</name>
    <name evidence="3" type="ORF">MONAX_5E011788</name>
</gene>
<evidence type="ECO:0000313" key="3">
    <source>
        <dbReference type="EMBL" id="VTJ70103.1"/>
    </source>
</evidence>
<dbReference type="AlphaFoldDB" id="A0A5E4BK77"/>
<evidence type="ECO:0000313" key="4">
    <source>
        <dbReference type="Proteomes" id="UP000335636"/>
    </source>
</evidence>
<organism evidence="3 4">
    <name type="scientific">Marmota monax</name>
    <name type="common">Woodchuck</name>
    <dbReference type="NCBI Taxonomy" id="9995"/>
    <lineage>
        <taxon>Eukaryota</taxon>
        <taxon>Metazoa</taxon>
        <taxon>Chordata</taxon>
        <taxon>Craniata</taxon>
        <taxon>Vertebrata</taxon>
        <taxon>Euteleostomi</taxon>
        <taxon>Mammalia</taxon>
        <taxon>Eutheria</taxon>
        <taxon>Euarchontoglires</taxon>
        <taxon>Glires</taxon>
        <taxon>Rodentia</taxon>
        <taxon>Sciuromorpha</taxon>
        <taxon>Sciuridae</taxon>
        <taxon>Xerinae</taxon>
        <taxon>Marmotini</taxon>
        <taxon>Marmota</taxon>
    </lineage>
</organism>
<accession>A0A5E4BK77</accession>
<reference evidence="2" key="2">
    <citation type="submission" date="2020-08" db="EMBL/GenBank/DDBJ databases">
        <authorList>
            <person name="Shumante A."/>
            <person name="Zimin A.V."/>
            <person name="Puiu D."/>
            <person name="Salzberg S.L."/>
        </authorList>
    </citation>
    <scope>NUCLEOTIDE SEQUENCE</scope>
    <source>
        <strain evidence="2">WC2-LM</strain>
        <tissue evidence="2">Liver</tissue>
    </source>
</reference>
<feature type="transmembrane region" description="Helical" evidence="1">
    <location>
        <begin position="86"/>
        <end position="106"/>
    </location>
</feature>
<dbReference type="EMBL" id="CABDUW010000492">
    <property type="protein sequence ID" value="VTJ70103.1"/>
    <property type="molecule type" value="Genomic_DNA"/>
</dbReference>
<keyword evidence="1" id="KW-1133">Transmembrane helix</keyword>
<evidence type="ECO:0000313" key="2">
    <source>
        <dbReference type="EMBL" id="KAF7476342.1"/>
    </source>
</evidence>
<keyword evidence="4" id="KW-1185">Reference proteome</keyword>
<protein>
    <submittedName>
        <fullName evidence="3">Uncharacterized protein</fullName>
    </submittedName>
</protein>
<dbReference type="Proteomes" id="UP000335636">
    <property type="component" value="Unassembled WGS sequence"/>
</dbReference>
<dbReference type="Proteomes" id="UP000662637">
    <property type="component" value="Unassembled WGS sequence"/>
</dbReference>
<name>A0A5E4BK77_MARMO</name>
<reference evidence="3 4" key="1">
    <citation type="submission" date="2019-04" db="EMBL/GenBank/DDBJ databases">
        <authorList>
            <person name="Alioto T."/>
            <person name="Alioto T."/>
        </authorList>
    </citation>
    <scope>NUCLEOTIDE SEQUENCE [LARGE SCALE GENOMIC DNA]</scope>
</reference>
<keyword evidence="1" id="KW-0472">Membrane</keyword>
<sequence>MRRQLFTHDSQVWASFRRQHMERKGNEKIYCIWTVWMRKCNYKNNAMKNSSDLFSCIVVQVKCELNEEIFVACKWLFLFLKNHHQWAIKLTFFFLLVQYVPFIQVWTS</sequence>
<proteinExistence type="predicted"/>